<evidence type="ECO:0000313" key="3">
    <source>
        <dbReference type="Proteomes" id="UP001612812"/>
    </source>
</evidence>
<dbReference type="InterPro" id="IPR000182">
    <property type="entry name" value="GNAT_dom"/>
</dbReference>
<dbReference type="PANTHER" id="PTHR43792">
    <property type="entry name" value="GNAT FAMILY, PUTATIVE (AFU_ORTHOLOGUE AFUA_3G00765)-RELATED-RELATED"/>
    <property type="match status" value="1"/>
</dbReference>
<dbReference type="RefSeq" id="WP_396769707.1">
    <property type="nucleotide sequence ID" value="NZ_JBITLA010000006.1"/>
</dbReference>
<keyword evidence="3" id="KW-1185">Reference proteome</keyword>
<accession>A0ABW7ZV79</accession>
<comment type="caution">
    <text evidence="2">The sequence shown here is derived from an EMBL/GenBank/DDBJ whole genome shotgun (WGS) entry which is preliminary data.</text>
</comment>
<dbReference type="SUPFAM" id="SSF55729">
    <property type="entry name" value="Acyl-CoA N-acyltransferases (Nat)"/>
    <property type="match status" value="1"/>
</dbReference>
<protein>
    <submittedName>
        <fullName evidence="2">GNAT family N-acetyltransferase</fullName>
        <ecNumber evidence="2">2.3.-.-</ecNumber>
    </submittedName>
</protein>
<dbReference type="Proteomes" id="UP001612812">
    <property type="component" value="Unassembled WGS sequence"/>
</dbReference>
<organism evidence="2 3">
    <name type="scientific">Micromonospora maritima</name>
    <dbReference type="NCBI Taxonomy" id="986711"/>
    <lineage>
        <taxon>Bacteria</taxon>
        <taxon>Bacillati</taxon>
        <taxon>Actinomycetota</taxon>
        <taxon>Actinomycetes</taxon>
        <taxon>Micromonosporales</taxon>
        <taxon>Micromonosporaceae</taxon>
        <taxon>Micromonospora</taxon>
    </lineage>
</organism>
<sequence length="179" mass="19881">MDLPLETDRTVLRPWQPEDVPAMAAINADPDVMRWIGGGVPLDHQATAERVEAYRRHWAEHGFGLYALTLRPTGEFAGFVGLAVPYFLPEILPAVEIGWRLARRHWGRGLATEAARAVRDHAFGPLGLDRLVSVHQVGNVASERVMGKLGMTHERDTVDPANGRPLRVYAMERPTGPSY</sequence>
<keyword evidence="2" id="KW-0012">Acyltransferase</keyword>
<keyword evidence="2" id="KW-0808">Transferase</keyword>
<dbReference type="GO" id="GO:0016746">
    <property type="term" value="F:acyltransferase activity"/>
    <property type="evidence" value="ECO:0007669"/>
    <property type="project" value="UniProtKB-KW"/>
</dbReference>
<proteinExistence type="predicted"/>
<dbReference type="InterPro" id="IPR051531">
    <property type="entry name" value="N-acetyltransferase"/>
</dbReference>
<dbReference type="EMBL" id="JBITLE010000016">
    <property type="protein sequence ID" value="MFI7266132.1"/>
    <property type="molecule type" value="Genomic_DNA"/>
</dbReference>
<feature type="domain" description="N-acetyltransferase" evidence="1">
    <location>
        <begin position="10"/>
        <end position="176"/>
    </location>
</feature>
<dbReference type="PANTHER" id="PTHR43792:SF1">
    <property type="entry name" value="N-ACETYLTRANSFERASE DOMAIN-CONTAINING PROTEIN"/>
    <property type="match status" value="1"/>
</dbReference>
<gene>
    <name evidence="2" type="ORF">ACIBP4_27990</name>
</gene>
<dbReference type="InterPro" id="IPR016181">
    <property type="entry name" value="Acyl_CoA_acyltransferase"/>
</dbReference>
<evidence type="ECO:0000313" key="2">
    <source>
        <dbReference type="EMBL" id="MFI7266132.1"/>
    </source>
</evidence>
<dbReference type="Pfam" id="PF13302">
    <property type="entry name" value="Acetyltransf_3"/>
    <property type="match status" value="1"/>
</dbReference>
<dbReference type="EC" id="2.3.-.-" evidence="2"/>
<reference evidence="2 3" key="1">
    <citation type="submission" date="2024-10" db="EMBL/GenBank/DDBJ databases">
        <title>The Natural Products Discovery Center: Release of the First 8490 Sequenced Strains for Exploring Actinobacteria Biosynthetic Diversity.</title>
        <authorList>
            <person name="Kalkreuter E."/>
            <person name="Kautsar S.A."/>
            <person name="Yang D."/>
            <person name="Bader C.D."/>
            <person name="Teijaro C.N."/>
            <person name="Fluegel L."/>
            <person name="Davis C.M."/>
            <person name="Simpson J.R."/>
            <person name="Lauterbach L."/>
            <person name="Steele A.D."/>
            <person name="Gui C."/>
            <person name="Meng S."/>
            <person name="Li G."/>
            <person name="Viehrig K."/>
            <person name="Ye F."/>
            <person name="Su P."/>
            <person name="Kiefer A.F."/>
            <person name="Nichols A."/>
            <person name="Cepeda A.J."/>
            <person name="Yan W."/>
            <person name="Fan B."/>
            <person name="Jiang Y."/>
            <person name="Adhikari A."/>
            <person name="Zheng C.-J."/>
            <person name="Schuster L."/>
            <person name="Cowan T.M."/>
            <person name="Smanski M.J."/>
            <person name="Chevrette M.G."/>
            <person name="De Carvalho L.P.S."/>
            <person name="Shen B."/>
        </authorList>
    </citation>
    <scope>NUCLEOTIDE SEQUENCE [LARGE SCALE GENOMIC DNA]</scope>
    <source>
        <strain evidence="2 3">NPDC049845</strain>
    </source>
</reference>
<dbReference type="PROSITE" id="PS51186">
    <property type="entry name" value="GNAT"/>
    <property type="match status" value="1"/>
</dbReference>
<name>A0ABW7ZV79_9ACTN</name>
<dbReference type="Gene3D" id="3.40.630.30">
    <property type="match status" value="1"/>
</dbReference>
<evidence type="ECO:0000259" key="1">
    <source>
        <dbReference type="PROSITE" id="PS51186"/>
    </source>
</evidence>